<dbReference type="SMART" id="SM00283">
    <property type="entry name" value="MA"/>
    <property type="match status" value="1"/>
</dbReference>
<dbReference type="PANTHER" id="PTHR32089:SF112">
    <property type="entry name" value="LYSOZYME-LIKE PROTEIN-RELATED"/>
    <property type="match status" value="1"/>
</dbReference>
<evidence type="ECO:0000256" key="3">
    <source>
        <dbReference type="PROSITE-ProRule" id="PRU00284"/>
    </source>
</evidence>
<keyword evidence="1 3" id="KW-0807">Transducer</keyword>
<dbReference type="AlphaFoldDB" id="A0A074J5R3"/>
<dbReference type="InterPro" id="IPR025991">
    <property type="entry name" value="Chemoreceptor_zinc-bind_dom"/>
</dbReference>
<proteinExistence type="inferred from homology"/>
<dbReference type="PANTHER" id="PTHR32089">
    <property type="entry name" value="METHYL-ACCEPTING CHEMOTAXIS PROTEIN MCPB"/>
    <property type="match status" value="1"/>
</dbReference>
<organism evidence="5 6">
    <name type="scientific">Thioclava pacifica DSM 10166</name>
    <dbReference type="NCBI Taxonomy" id="1353537"/>
    <lineage>
        <taxon>Bacteria</taxon>
        <taxon>Pseudomonadati</taxon>
        <taxon>Pseudomonadota</taxon>
        <taxon>Alphaproteobacteria</taxon>
        <taxon>Rhodobacterales</taxon>
        <taxon>Paracoccaceae</taxon>
        <taxon>Thioclava</taxon>
    </lineage>
</organism>
<dbReference type="InterPro" id="IPR004089">
    <property type="entry name" value="MCPsignal_dom"/>
</dbReference>
<evidence type="ECO:0000313" key="5">
    <source>
        <dbReference type="EMBL" id="KEO50953.1"/>
    </source>
</evidence>
<evidence type="ECO:0000256" key="1">
    <source>
        <dbReference type="ARBA" id="ARBA00023224"/>
    </source>
</evidence>
<dbReference type="RefSeq" id="WP_157617157.1">
    <property type="nucleotide sequence ID" value="NZ_AUND01000040.1"/>
</dbReference>
<comment type="similarity">
    <text evidence="2">Belongs to the methyl-accepting chemotaxis (MCP) protein family.</text>
</comment>
<gene>
    <name evidence="5" type="ORF">TP2_13775</name>
</gene>
<dbReference type="OrthoDB" id="4514964at2"/>
<dbReference type="GO" id="GO:0016020">
    <property type="term" value="C:membrane"/>
    <property type="evidence" value="ECO:0007669"/>
    <property type="project" value="InterPro"/>
</dbReference>
<dbReference type="eggNOG" id="COG0840">
    <property type="taxonomic scope" value="Bacteria"/>
</dbReference>
<dbReference type="STRING" id="1353537.TP2_13775"/>
<dbReference type="EMBL" id="AUND01000040">
    <property type="protein sequence ID" value="KEO50953.1"/>
    <property type="molecule type" value="Genomic_DNA"/>
</dbReference>
<accession>A0A074J5R3</accession>
<evidence type="ECO:0000313" key="6">
    <source>
        <dbReference type="Proteomes" id="UP000027432"/>
    </source>
</evidence>
<sequence>MPDCPQTIAQALEALAEGQPFEMPGGDSPVELAFRGFAAARQSDAVNRLDRAINVTVHANELSGVMAHVSVSSDNIGKATQTIAATSEELSASVNSIETSIHQIRGLSEGMRQSAGHSETATHEALASTKVTSEALARVSTNVSGVTAAVDQISSSIQQIDKISLQTKLLALNASVEAARAGDAGRGFAVVAKEVHSLSEHTSKMTHVIRSLVENLLEEVTRMTGSIREVSTAAEAERASLEASDRAMGALMEGIVGVDDGLSEISRSVSEQASAAGILAQGASTASNLAAENEQSVLRTRERIDNLVSLVGLELSEISKLDLPDMVPRLAKADHVIWKKRLAGMFAGDLALNSEELSDHRCCRLGKWYYSAASQAYQGSPAFRALERPHREVHDAGIAAAKAFNAGDRQEALRCLDRVETASAEVLHTLDQMLGPKGATPVKTIHGAMRAGARIAP</sequence>
<keyword evidence="6" id="KW-1185">Reference proteome</keyword>
<dbReference type="Gene3D" id="1.20.120.30">
    <property type="entry name" value="Aspartate receptor, ligand-binding domain"/>
    <property type="match status" value="1"/>
</dbReference>
<dbReference type="Pfam" id="PF00015">
    <property type="entry name" value="MCPsignal"/>
    <property type="match status" value="1"/>
</dbReference>
<dbReference type="PROSITE" id="PS50111">
    <property type="entry name" value="CHEMOTAXIS_TRANSDUC_2"/>
    <property type="match status" value="1"/>
</dbReference>
<reference evidence="5 6" key="1">
    <citation type="submission" date="2013-07" db="EMBL/GenBank/DDBJ databases">
        <title>Thioclava pacifica DSM 10166 Genome Sequencing.</title>
        <authorList>
            <person name="Lai Q."/>
            <person name="Shao Z."/>
        </authorList>
    </citation>
    <scope>NUCLEOTIDE SEQUENCE [LARGE SCALE GENOMIC DNA]</scope>
    <source>
        <strain evidence="5 6">DSM 10166</strain>
    </source>
</reference>
<protein>
    <recommendedName>
        <fullName evidence="4">Methyl-accepting transducer domain-containing protein</fullName>
    </recommendedName>
</protein>
<dbReference type="InterPro" id="IPR004090">
    <property type="entry name" value="Chemotax_Me-accpt_rcpt"/>
</dbReference>
<dbReference type="Proteomes" id="UP000027432">
    <property type="component" value="Unassembled WGS sequence"/>
</dbReference>
<evidence type="ECO:0000259" key="4">
    <source>
        <dbReference type="PROSITE" id="PS50111"/>
    </source>
</evidence>
<dbReference type="Pfam" id="PF13682">
    <property type="entry name" value="CZB"/>
    <property type="match status" value="1"/>
</dbReference>
<dbReference type="Gene3D" id="1.10.287.950">
    <property type="entry name" value="Methyl-accepting chemotaxis protein"/>
    <property type="match status" value="1"/>
</dbReference>
<dbReference type="GO" id="GO:0007165">
    <property type="term" value="P:signal transduction"/>
    <property type="evidence" value="ECO:0007669"/>
    <property type="project" value="UniProtKB-KW"/>
</dbReference>
<comment type="caution">
    <text evidence="5">The sequence shown here is derived from an EMBL/GenBank/DDBJ whole genome shotgun (WGS) entry which is preliminary data.</text>
</comment>
<dbReference type="SUPFAM" id="SSF58104">
    <property type="entry name" value="Methyl-accepting chemotaxis protein (MCP) signaling domain"/>
    <property type="match status" value="1"/>
</dbReference>
<dbReference type="PRINTS" id="PR00260">
    <property type="entry name" value="CHEMTRNSDUCR"/>
</dbReference>
<feature type="domain" description="Methyl-accepting transducer" evidence="4">
    <location>
        <begin position="51"/>
        <end position="287"/>
    </location>
</feature>
<dbReference type="GO" id="GO:0004888">
    <property type="term" value="F:transmembrane signaling receptor activity"/>
    <property type="evidence" value="ECO:0007669"/>
    <property type="project" value="InterPro"/>
</dbReference>
<name>A0A074J5R3_9RHOB</name>
<evidence type="ECO:0000256" key="2">
    <source>
        <dbReference type="ARBA" id="ARBA00029447"/>
    </source>
</evidence>
<dbReference type="GO" id="GO:0006935">
    <property type="term" value="P:chemotaxis"/>
    <property type="evidence" value="ECO:0007669"/>
    <property type="project" value="InterPro"/>
</dbReference>